<reference evidence="9" key="1">
    <citation type="submission" date="2021-01" db="EMBL/GenBank/DDBJ databases">
        <authorList>
            <person name="Corre E."/>
            <person name="Pelletier E."/>
            <person name="Niang G."/>
            <person name="Scheremetjew M."/>
            <person name="Finn R."/>
            <person name="Kale V."/>
            <person name="Holt S."/>
            <person name="Cochrane G."/>
            <person name="Meng A."/>
            <person name="Brown T."/>
            <person name="Cohen L."/>
        </authorList>
    </citation>
    <scope>NUCLEOTIDE SEQUENCE</scope>
    <source>
        <strain evidence="9">Clade-D-RCC2572</strain>
    </source>
</reference>
<keyword evidence="4 8" id="KW-0853">WD repeat</keyword>
<comment type="similarity">
    <text evidence="2">Belongs to the WD repeat SEC13 family.</text>
</comment>
<organism evidence="9">
    <name type="scientific">Ostreococcus mediterraneus</name>
    <dbReference type="NCBI Taxonomy" id="1486918"/>
    <lineage>
        <taxon>Eukaryota</taxon>
        <taxon>Viridiplantae</taxon>
        <taxon>Chlorophyta</taxon>
        <taxon>Mamiellophyceae</taxon>
        <taxon>Mamiellales</taxon>
        <taxon>Bathycoccaceae</taxon>
        <taxon>Ostreococcus</taxon>
    </lineage>
</organism>
<dbReference type="InterPro" id="IPR037363">
    <property type="entry name" value="Sec13/Seh1_fam"/>
</dbReference>
<evidence type="ECO:0000256" key="1">
    <source>
        <dbReference type="ARBA" id="ARBA00004259"/>
    </source>
</evidence>
<feature type="non-terminal residue" evidence="9">
    <location>
        <position position="1"/>
    </location>
</feature>
<comment type="subcellular location">
    <subcellularLocation>
        <location evidence="1">Nucleus envelope</location>
    </subcellularLocation>
</comment>
<evidence type="ECO:0000256" key="2">
    <source>
        <dbReference type="ARBA" id="ARBA00010102"/>
    </source>
</evidence>
<protein>
    <submittedName>
        <fullName evidence="9">Uncharacterized protein</fullName>
    </submittedName>
</protein>
<dbReference type="GO" id="GO:0005198">
    <property type="term" value="F:structural molecule activity"/>
    <property type="evidence" value="ECO:0007669"/>
    <property type="project" value="InterPro"/>
</dbReference>
<dbReference type="InterPro" id="IPR001680">
    <property type="entry name" value="WD40_rpt"/>
</dbReference>
<dbReference type="GO" id="GO:1904263">
    <property type="term" value="P:positive regulation of TORC1 signaling"/>
    <property type="evidence" value="ECO:0007669"/>
    <property type="project" value="TreeGrafter"/>
</dbReference>
<dbReference type="InterPro" id="IPR036322">
    <property type="entry name" value="WD40_repeat_dom_sf"/>
</dbReference>
<dbReference type="SMART" id="SM00320">
    <property type="entry name" value="WD40"/>
    <property type="match status" value="2"/>
</dbReference>
<evidence type="ECO:0000256" key="7">
    <source>
        <dbReference type="ARBA" id="ARBA00023242"/>
    </source>
</evidence>
<evidence type="ECO:0000256" key="8">
    <source>
        <dbReference type="PROSITE-ProRule" id="PRU00221"/>
    </source>
</evidence>
<dbReference type="PROSITE" id="PS50082">
    <property type="entry name" value="WD_REPEATS_2"/>
    <property type="match status" value="1"/>
</dbReference>
<dbReference type="EMBL" id="HBEW01000135">
    <property type="protein sequence ID" value="CAD8575286.1"/>
    <property type="molecule type" value="Transcribed_RNA"/>
</dbReference>
<dbReference type="InterPro" id="IPR015943">
    <property type="entry name" value="WD40/YVTN_repeat-like_dom_sf"/>
</dbReference>
<proteinExistence type="inferred from homology"/>
<keyword evidence="3" id="KW-0813">Transport</keyword>
<dbReference type="AlphaFoldDB" id="A0A6U0BG35"/>
<evidence type="ECO:0000256" key="3">
    <source>
        <dbReference type="ARBA" id="ARBA00022448"/>
    </source>
</evidence>
<feature type="repeat" description="WD" evidence="8">
    <location>
        <begin position="281"/>
        <end position="312"/>
    </location>
</feature>
<keyword evidence="7" id="KW-0539">Nucleus</keyword>
<evidence type="ECO:0000256" key="6">
    <source>
        <dbReference type="ARBA" id="ARBA00022927"/>
    </source>
</evidence>
<dbReference type="GO" id="GO:0015031">
    <property type="term" value="P:protein transport"/>
    <property type="evidence" value="ECO:0007669"/>
    <property type="project" value="UniProtKB-KW"/>
</dbReference>
<evidence type="ECO:0000313" key="9">
    <source>
        <dbReference type="EMBL" id="CAD8575286.1"/>
    </source>
</evidence>
<evidence type="ECO:0000256" key="4">
    <source>
        <dbReference type="ARBA" id="ARBA00022574"/>
    </source>
</evidence>
<keyword evidence="5" id="KW-0677">Repeat</keyword>
<evidence type="ECO:0000256" key="5">
    <source>
        <dbReference type="ARBA" id="ARBA00022737"/>
    </source>
</evidence>
<gene>
    <name evidence="9" type="ORF">OMED0929_LOCUS113</name>
</gene>
<dbReference type="GO" id="GO:0031080">
    <property type="term" value="C:nuclear pore outer ring"/>
    <property type="evidence" value="ECO:0007669"/>
    <property type="project" value="TreeGrafter"/>
</dbReference>
<sequence>VMSTSAACVVAYDDTRTASVTATREGDIIYRARVAHGDADEADASSWDVVARDSSPQGAAVVAVALTDAAHGRIIASASASGDVTFFRVSHSDEGSSLSRVGYAATGTPTGGVAFAPAGLRAFHAPTLAFAGADGVLRFFAPRDASTATAWEEVGTYEGKTPGAALTSVAWRRGGETSGVVDFPVIATTATYSSDREHSIAVNVLAYDATYARWNLLKEIRGGSLPTRAELTARARCSTWSPTTTARGALDLAIVAGTQCVIYEFTGVTVNSVESAREIGMLAHDYEVNNASWNASGSALATAARDGVVRLWTANLQSGAWQEYAETK</sequence>
<accession>A0A6U0BG35</accession>
<dbReference type="PANTHER" id="PTHR11024">
    <property type="entry name" value="NUCLEAR PORE COMPLEX PROTEIN SEC13 / SEH1 FAMILY MEMBER"/>
    <property type="match status" value="1"/>
</dbReference>
<keyword evidence="6" id="KW-0653">Protein transport</keyword>
<dbReference type="Pfam" id="PF00400">
    <property type="entry name" value="WD40"/>
    <property type="match status" value="1"/>
</dbReference>
<name>A0A6U0BG35_9CHLO</name>
<dbReference type="GO" id="GO:0035859">
    <property type="term" value="C:Seh1-associated complex"/>
    <property type="evidence" value="ECO:0007669"/>
    <property type="project" value="TreeGrafter"/>
</dbReference>
<dbReference type="Gene3D" id="2.130.10.10">
    <property type="entry name" value="YVTN repeat-like/Quinoprotein amine dehydrogenase"/>
    <property type="match status" value="1"/>
</dbReference>
<dbReference type="PANTHER" id="PTHR11024:SF3">
    <property type="entry name" value="NUCLEOPORIN SEH1"/>
    <property type="match status" value="1"/>
</dbReference>
<dbReference type="SUPFAM" id="SSF50978">
    <property type="entry name" value="WD40 repeat-like"/>
    <property type="match status" value="1"/>
</dbReference>
<dbReference type="PROSITE" id="PS50294">
    <property type="entry name" value="WD_REPEATS_REGION"/>
    <property type="match status" value="1"/>
</dbReference>
<dbReference type="GO" id="GO:0034198">
    <property type="term" value="P:cellular response to amino acid starvation"/>
    <property type="evidence" value="ECO:0007669"/>
    <property type="project" value="TreeGrafter"/>
</dbReference>